<dbReference type="Pfam" id="PF01594">
    <property type="entry name" value="AI-2E_transport"/>
    <property type="match status" value="1"/>
</dbReference>
<evidence type="ECO:0000256" key="1">
    <source>
        <dbReference type="ARBA" id="ARBA00004141"/>
    </source>
</evidence>
<evidence type="ECO:0000313" key="9">
    <source>
        <dbReference type="Proteomes" id="UP000469011"/>
    </source>
</evidence>
<comment type="similarity">
    <text evidence="2">Belongs to the autoinducer-2 exporter (AI-2E) (TC 2.A.86) family.</text>
</comment>
<keyword evidence="9" id="KW-1185">Reference proteome</keyword>
<feature type="region of interest" description="Disordered" evidence="6">
    <location>
        <begin position="1"/>
        <end position="24"/>
    </location>
</feature>
<proteinExistence type="inferred from homology"/>
<sequence length="401" mass="43990">MELLHSGGELSSEKEASRRSDQRSTTISPTIGLVNTQNFETGPRWAVIGIFFILLFGALYLTASFLLPVILALLFALVMSPIVRFLRRRLKIWEPLSALVLVVGSLMTLTLGFYMLSDPITNLVNDAPRYAAAVDDELRSVRDRLDRFQAAQEEVRSAASEEAPGQSGDDAPREVVVKNPGLLDNVTQTAPQILASIAFSLIFLYFLLASGDLFYQKLVRSMPTMSDKKRALHIAHDIERELSRYLFTITLINICLGIAVGACLWWVGMPTPVVFGALATLLNFIPYIGSIMGMALVGVIALAEFGHLSAAAVPVLLYLACTAVEGQFLTPMIVGRRLEMNAAAIFLSVAFWGWIWGVVGMFLAVPLMVCIKVFAGYVEPLTALGDFLSAEQPRHTEDDED</sequence>
<evidence type="ECO:0000256" key="7">
    <source>
        <dbReference type="SAM" id="Phobius"/>
    </source>
</evidence>
<dbReference type="InterPro" id="IPR002549">
    <property type="entry name" value="AI-2E-like"/>
</dbReference>
<feature type="transmembrane region" description="Helical" evidence="7">
    <location>
        <begin position="245"/>
        <end position="267"/>
    </location>
</feature>
<evidence type="ECO:0000256" key="3">
    <source>
        <dbReference type="ARBA" id="ARBA00022692"/>
    </source>
</evidence>
<comment type="subcellular location">
    <subcellularLocation>
        <location evidence="1">Membrane</location>
        <topology evidence="1">Multi-pass membrane protein</topology>
    </subcellularLocation>
</comment>
<accession>A0A6N9SYM3</accession>
<keyword evidence="5 7" id="KW-0472">Membrane</keyword>
<feature type="transmembrane region" description="Helical" evidence="7">
    <location>
        <begin position="193"/>
        <end position="215"/>
    </location>
</feature>
<evidence type="ECO:0000256" key="5">
    <source>
        <dbReference type="ARBA" id="ARBA00023136"/>
    </source>
</evidence>
<feature type="transmembrane region" description="Helical" evidence="7">
    <location>
        <begin position="98"/>
        <end position="116"/>
    </location>
</feature>
<gene>
    <name evidence="8" type="ORF">GTK09_07045</name>
</gene>
<name>A0A6N9SYM3_9HYPH</name>
<evidence type="ECO:0000256" key="4">
    <source>
        <dbReference type="ARBA" id="ARBA00022989"/>
    </source>
</evidence>
<dbReference type="Proteomes" id="UP000469011">
    <property type="component" value="Unassembled WGS sequence"/>
</dbReference>
<dbReference type="PANTHER" id="PTHR21716">
    <property type="entry name" value="TRANSMEMBRANE PROTEIN"/>
    <property type="match status" value="1"/>
</dbReference>
<evidence type="ECO:0000313" key="8">
    <source>
        <dbReference type="EMBL" id="NDW04183.1"/>
    </source>
</evidence>
<feature type="transmembrane region" description="Helical" evidence="7">
    <location>
        <begin position="45"/>
        <end position="63"/>
    </location>
</feature>
<evidence type="ECO:0000256" key="6">
    <source>
        <dbReference type="SAM" id="MobiDB-lite"/>
    </source>
</evidence>
<keyword evidence="3 7" id="KW-0812">Transmembrane</keyword>
<feature type="transmembrane region" description="Helical" evidence="7">
    <location>
        <begin position="315"/>
        <end position="334"/>
    </location>
</feature>
<dbReference type="GO" id="GO:0055085">
    <property type="term" value="P:transmembrane transport"/>
    <property type="evidence" value="ECO:0007669"/>
    <property type="project" value="TreeGrafter"/>
</dbReference>
<feature type="compositionally biased region" description="Basic and acidic residues" evidence="6">
    <location>
        <begin position="11"/>
        <end position="22"/>
    </location>
</feature>
<dbReference type="EMBL" id="JAAAMG010000004">
    <property type="protein sequence ID" value="NDW04183.1"/>
    <property type="molecule type" value="Genomic_DNA"/>
</dbReference>
<dbReference type="AlphaFoldDB" id="A0A6N9SYM3"/>
<comment type="caution">
    <text evidence="8">The sequence shown here is derived from an EMBL/GenBank/DDBJ whole genome shotgun (WGS) entry which is preliminary data.</text>
</comment>
<organism evidence="8 9">
    <name type="scientific">Jiella pacifica</name>
    <dbReference type="NCBI Taxonomy" id="2696469"/>
    <lineage>
        <taxon>Bacteria</taxon>
        <taxon>Pseudomonadati</taxon>
        <taxon>Pseudomonadota</taxon>
        <taxon>Alphaproteobacteria</taxon>
        <taxon>Hyphomicrobiales</taxon>
        <taxon>Aurantimonadaceae</taxon>
        <taxon>Jiella</taxon>
    </lineage>
</organism>
<feature type="transmembrane region" description="Helical" evidence="7">
    <location>
        <begin position="273"/>
        <end position="303"/>
    </location>
</feature>
<feature type="transmembrane region" description="Helical" evidence="7">
    <location>
        <begin position="340"/>
        <end position="365"/>
    </location>
</feature>
<evidence type="ECO:0000256" key="2">
    <source>
        <dbReference type="ARBA" id="ARBA00009773"/>
    </source>
</evidence>
<dbReference type="GO" id="GO:0016020">
    <property type="term" value="C:membrane"/>
    <property type="evidence" value="ECO:0007669"/>
    <property type="project" value="UniProtKB-SubCell"/>
</dbReference>
<keyword evidence="4 7" id="KW-1133">Transmembrane helix</keyword>
<reference evidence="8 9" key="1">
    <citation type="submission" date="2020-01" db="EMBL/GenBank/DDBJ databases">
        <title>Jiella pacifica sp. nov.</title>
        <authorList>
            <person name="Xue Z."/>
            <person name="Zhu S."/>
            <person name="Chen J."/>
            <person name="Yang J."/>
        </authorList>
    </citation>
    <scope>NUCLEOTIDE SEQUENCE [LARGE SCALE GENOMIC DNA]</scope>
    <source>
        <strain evidence="8 9">40Bstr34</strain>
    </source>
</reference>
<dbReference type="PANTHER" id="PTHR21716:SF16">
    <property type="entry name" value="BLL1467 PROTEIN"/>
    <property type="match status" value="1"/>
</dbReference>
<protein>
    <submittedName>
        <fullName evidence="8">AI-2E family transporter</fullName>
    </submittedName>
</protein>